<comment type="caution">
    <text evidence="2">The sequence shown here is derived from an EMBL/GenBank/DDBJ whole genome shotgun (WGS) entry which is preliminary data.</text>
</comment>
<evidence type="ECO:0000256" key="1">
    <source>
        <dbReference type="SAM" id="MobiDB-lite"/>
    </source>
</evidence>
<protein>
    <submittedName>
        <fullName evidence="2">Uncharacterized protein</fullName>
    </submittedName>
</protein>
<organism evidence="2 3">
    <name type="scientific">Haloplanus salinus</name>
    <dbReference type="NCBI Taxonomy" id="1126245"/>
    <lineage>
        <taxon>Archaea</taxon>
        <taxon>Methanobacteriati</taxon>
        <taxon>Methanobacteriota</taxon>
        <taxon>Stenosarchaea group</taxon>
        <taxon>Halobacteria</taxon>
        <taxon>Halobacteriales</taxon>
        <taxon>Haloferacaceae</taxon>
        <taxon>Haloplanus</taxon>
    </lineage>
</organism>
<feature type="region of interest" description="Disordered" evidence="1">
    <location>
        <begin position="51"/>
        <end position="74"/>
    </location>
</feature>
<dbReference type="AlphaFoldDB" id="A0A368NEZ8"/>
<dbReference type="EMBL" id="QPHM01000001">
    <property type="protein sequence ID" value="RCU48245.1"/>
    <property type="molecule type" value="Genomic_DNA"/>
</dbReference>
<dbReference type="Proteomes" id="UP000252189">
    <property type="component" value="Unassembled WGS sequence"/>
</dbReference>
<keyword evidence="3" id="KW-1185">Reference proteome</keyword>
<name>A0A368NEZ8_9EURY</name>
<evidence type="ECO:0000313" key="2">
    <source>
        <dbReference type="EMBL" id="RCU48245.1"/>
    </source>
</evidence>
<dbReference type="RefSeq" id="WP_114449880.1">
    <property type="nucleotide sequence ID" value="NZ_QPHM01000001.1"/>
</dbReference>
<reference evidence="2 3" key="1">
    <citation type="submission" date="2018-07" db="EMBL/GenBank/DDBJ databases">
        <title>Genome sequences of Haloplanus salinus JCM 18368T.</title>
        <authorList>
            <person name="Kim Y.B."/>
            <person name="Roh S.W."/>
        </authorList>
    </citation>
    <scope>NUCLEOTIDE SEQUENCE [LARGE SCALE GENOMIC DNA]</scope>
    <source>
        <strain evidence="2 3">JCM 18368</strain>
    </source>
</reference>
<proteinExistence type="predicted"/>
<evidence type="ECO:0000313" key="3">
    <source>
        <dbReference type="Proteomes" id="UP000252189"/>
    </source>
</evidence>
<sequence>MPDVRRLAIRYGGDEREVVDAREGVTDGVGEVPANAPGAECATVGGYLRGESLSSRSRPSGARDYRVRCPRAHV</sequence>
<gene>
    <name evidence="2" type="ORF">DU504_13595</name>
</gene>
<accession>A0A368NEZ8</accession>